<accession>A0ABT2GJ83</accession>
<comment type="similarity">
    <text evidence="1">Belongs to the Rv1128c/1148c/1588c/1702c/1945/3466 family.</text>
</comment>
<dbReference type="Pfam" id="PF02720">
    <property type="entry name" value="DUF222"/>
    <property type="match status" value="1"/>
</dbReference>
<dbReference type="InterPro" id="IPR002711">
    <property type="entry name" value="HNH"/>
</dbReference>
<evidence type="ECO:0000259" key="3">
    <source>
        <dbReference type="SMART" id="SM00507"/>
    </source>
</evidence>
<gene>
    <name evidence="4" type="ORF">NVV95_17180</name>
</gene>
<reference evidence="4" key="1">
    <citation type="submission" date="2022-08" db="EMBL/GenBank/DDBJ databases">
        <authorList>
            <person name="Deng Y."/>
            <person name="Han X.-F."/>
            <person name="Zhang Y.-Q."/>
        </authorList>
    </citation>
    <scope>NUCLEOTIDE SEQUENCE</scope>
    <source>
        <strain evidence="4">CPCC 205716</strain>
    </source>
</reference>
<dbReference type="SMART" id="SM00507">
    <property type="entry name" value="HNHc"/>
    <property type="match status" value="1"/>
</dbReference>
<evidence type="ECO:0000313" key="4">
    <source>
        <dbReference type="EMBL" id="MCS5716283.1"/>
    </source>
</evidence>
<dbReference type="InterPro" id="IPR003615">
    <property type="entry name" value="HNH_nuc"/>
</dbReference>
<evidence type="ECO:0000313" key="5">
    <source>
        <dbReference type="Proteomes" id="UP001165580"/>
    </source>
</evidence>
<feature type="compositionally biased region" description="Low complexity" evidence="2">
    <location>
        <begin position="397"/>
        <end position="425"/>
    </location>
</feature>
<feature type="domain" description="HNH nuclease" evidence="3">
    <location>
        <begin position="293"/>
        <end position="345"/>
    </location>
</feature>
<feature type="compositionally biased region" description="Pro residues" evidence="2">
    <location>
        <begin position="426"/>
        <end position="437"/>
    </location>
</feature>
<evidence type="ECO:0000256" key="1">
    <source>
        <dbReference type="ARBA" id="ARBA00023450"/>
    </source>
</evidence>
<dbReference type="Gene3D" id="1.10.30.50">
    <property type="match status" value="1"/>
</dbReference>
<name>A0ABT2GJ83_9MICO</name>
<dbReference type="InterPro" id="IPR003870">
    <property type="entry name" value="DUF222"/>
</dbReference>
<dbReference type="CDD" id="cd00085">
    <property type="entry name" value="HNHc"/>
    <property type="match status" value="1"/>
</dbReference>
<feature type="region of interest" description="Disordered" evidence="2">
    <location>
        <begin position="351"/>
        <end position="444"/>
    </location>
</feature>
<dbReference type="GO" id="GO:0004519">
    <property type="term" value="F:endonuclease activity"/>
    <property type="evidence" value="ECO:0007669"/>
    <property type="project" value="UniProtKB-KW"/>
</dbReference>
<organism evidence="4 5">
    <name type="scientific">Herbiconiux gentiana</name>
    <dbReference type="NCBI Taxonomy" id="2970912"/>
    <lineage>
        <taxon>Bacteria</taxon>
        <taxon>Bacillati</taxon>
        <taxon>Actinomycetota</taxon>
        <taxon>Actinomycetes</taxon>
        <taxon>Micrococcales</taxon>
        <taxon>Microbacteriaceae</taxon>
        <taxon>Herbiconiux</taxon>
    </lineage>
</organism>
<dbReference type="RefSeq" id="WP_259487781.1">
    <property type="nucleotide sequence ID" value="NZ_JANTEZ010000010.1"/>
</dbReference>
<protein>
    <submittedName>
        <fullName evidence="4">HNH endonuclease</fullName>
    </submittedName>
</protein>
<keyword evidence="4" id="KW-0255">Endonuclease</keyword>
<dbReference type="EMBL" id="JANTEZ010000010">
    <property type="protein sequence ID" value="MCS5716283.1"/>
    <property type="molecule type" value="Genomic_DNA"/>
</dbReference>
<comment type="caution">
    <text evidence="4">The sequence shown here is derived from an EMBL/GenBank/DDBJ whole genome shotgun (WGS) entry which is preliminary data.</text>
</comment>
<proteinExistence type="inferred from homology"/>
<evidence type="ECO:0000256" key="2">
    <source>
        <dbReference type="SAM" id="MobiDB-lite"/>
    </source>
</evidence>
<dbReference type="Pfam" id="PF01844">
    <property type="entry name" value="HNH"/>
    <property type="match status" value="1"/>
</dbReference>
<keyword evidence="4" id="KW-0378">Hydrolase</keyword>
<sequence length="444" mass="47732">MIRREQARLEAKAVRVLAAAARKANLLAGLPGSSLEHARRSLVTEVATTLRVPEATAARRIDEAETLSDSLPSTLALLANGDIDYPHAQAVVRQARTLPESARGEFESAALDKADSQTPSQLASHARLVRERMHPESIDARHREAREERAVWLEKERDGMATLVCHLPAVAAYAIDDTLDQLGRALRSPEETRTHAQLRADGLVELLLHRDGDTSARARGITANINLTVPVMALLDRGAGAVDPVELVGYGPIDLETARRMAAGATSFLRILTDPITGRRLSVGRDRYKVPADLRAAVVLDDETCRFPGCVRRADRCDLDHTSDWAHGGETGLDNLAALCRRHHTVKHQTDWTVQAGEGRALHWTSPSGARHTTRPPDRGAGHGQAGPLRGAPQVQSPAAAVPSSWPSSPSLTSPPATSPSTASPPGAPARPAPPIHLPDRPPF</sequence>
<keyword evidence="4" id="KW-0540">Nuclease</keyword>
<dbReference type="Proteomes" id="UP001165580">
    <property type="component" value="Unassembled WGS sequence"/>
</dbReference>
<keyword evidence="5" id="KW-1185">Reference proteome</keyword>